<keyword evidence="1" id="KW-0812">Transmembrane</keyword>
<dbReference type="RefSeq" id="WP_092056750.1">
    <property type="nucleotide sequence ID" value="NZ_FOJJ01000023.1"/>
</dbReference>
<name>A0A550JHB3_9BACT</name>
<dbReference type="Proteomes" id="UP000317155">
    <property type="component" value="Unassembled WGS sequence"/>
</dbReference>
<gene>
    <name evidence="2" type="ORF">FL622_05275</name>
</gene>
<organism evidence="2 3">
    <name type="scientific">Trichloromonas acetexigens</name>
    <dbReference type="NCBI Taxonomy" id="38815"/>
    <lineage>
        <taxon>Bacteria</taxon>
        <taxon>Pseudomonadati</taxon>
        <taxon>Thermodesulfobacteriota</taxon>
        <taxon>Desulfuromonadia</taxon>
        <taxon>Desulfuromonadales</taxon>
        <taxon>Trichloromonadaceae</taxon>
        <taxon>Trichloromonas</taxon>
    </lineage>
</organism>
<sequence length="76" mass="8606">MSEGLTIKQITIVRIITMTGGVLGSLVLLHEHGFFYFGPQYTLNLSNALVLMVGVLCLIKLIKHCRIWRGIRRSQH</sequence>
<keyword evidence="1" id="KW-0472">Membrane</keyword>
<accession>A0A550JHB3</accession>
<dbReference type="AlphaFoldDB" id="A0A550JHB3"/>
<evidence type="ECO:0000256" key="1">
    <source>
        <dbReference type="SAM" id="Phobius"/>
    </source>
</evidence>
<evidence type="ECO:0000313" key="2">
    <source>
        <dbReference type="EMBL" id="TRO82600.1"/>
    </source>
</evidence>
<evidence type="ECO:0000313" key="3">
    <source>
        <dbReference type="Proteomes" id="UP000317155"/>
    </source>
</evidence>
<keyword evidence="3" id="KW-1185">Reference proteome</keyword>
<keyword evidence="1" id="KW-1133">Transmembrane helix</keyword>
<dbReference type="EMBL" id="VJVV01000003">
    <property type="protein sequence ID" value="TRO82600.1"/>
    <property type="molecule type" value="Genomic_DNA"/>
</dbReference>
<feature type="transmembrane region" description="Helical" evidence="1">
    <location>
        <begin position="41"/>
        <end position="62"/>
    </location>
</feature>
<proteinExistence type="predicted"/>
<feature type="transmembrane region" description="Helical" evidence="1">
    <location>
        <begin position="12"/>
        <end position="29"/>
    </location>
</feature>
<protein>
    <submittedName>
        <fullName evidence="2">Uncharacterized protein</fullName>
    </submittedName>
</protein>
<comment type="caution">
    <text evidence="2">The sequence shown here is derived from an EMBL/GenBank/DDBJ whole genome shotgun (WGS) entry which is preliminary data.</text>
</comment>
<reference evidence="2 3" key="1">
    <citation type="submission" date="2019-07" db="EMBL/GenBank/DDBJ databases">
        <title>Insights of Desulfuromonas acetexigens electromicrobiology.</title>
        <authorList>
            <person name="Katuri K."/>
            <person name="Sapireddy V."/>
            <person name="Shaw D.R."/>
            <person name="Saikaly P."/>
        </authorList>
    </citation>
    <scope>NUCLEOTIDE SEQUENCE [LARGE SCALE GENOMIC DNA]</scope>
    <source>
        <strain evidence="2 3">2873</strain>
    </source>
</reference>